<keyword evidence="3" id="KW-1185">Reference proteome</keyword>
<dbReference type="Proteomes" id="UP000650424">
    <property type="component" value="Unassembled WGS sequence"/>
</dbReference>
<reference evidence="2 3" key="1">
    <citation type="submission" date="2020-08" db="EMBL/GenBank/DDBJ databases">
        <title>Novel species isolated from subtropical streams in China.</title>
        <authorList>
            <person name="Lu H."/>
        </authorList>
    </citation>
    <scope>NUCLEOTIDE SEQUENCE [LARGE SCALE GENOMIC DNA]</scope>
    <source>
        <strain evidence="2 3">CY18W</strain>
    </source>
</reference>
<dbReference type="PANTHER" id="PTHR33361:SF16">
    <property type="entry name" value="DUF885 DOMAIN-CONTAINING PROTEIN"/>
    <property type="match status" value="1"/>
</dbReference>
<keyword evidence="1" id="KW-0732">Signal</keyword>
<protein>
    <submittedName>
        <fullName evidence="2">DUF885 domain-containing protein</fullName>
    </submittedName>
</protein>
<dbReference type="EMBL" id="JACOGF010000010">
    <property type="protein sequence ID" value="MBC3919539.1"/>
    <property type="molecule type" value="Genomic_DNA"/>
</dbReference>
<dbReference type="RefSeq" id="WP_186948805.1">
    <property type="nucleotide sequence ID" value="NZ_JACOGF010000010.1"/>
</dbReference>
<evidence type="ECO:0000313" key="3">
    <source>
        <dbReference type="Proteomes" id="UP000650424"/>
    </source>
</evidence>
<evidence type="ECO:0000256" key="1">
    <source>
        <dbReference type="SAM" id="SignalP"/>
    </source>
</evidence>
<proteinExistence type="predicted"/>
<sequence length="614" mass="68240">MSRLRSLSSILLSAGLLSSVSLLANAATEQAMPASKVSAKVSAEVSAKASRQLNALAEQYYDKQAAFEPIGASYNGDTRFDDKLPMTIAPAVKAKQVVMWQDIATRLASINRHALTVADAVTYDCLDFEIHANLDMSKFDNQLLPLNQMDSLPVTLAQFASGQSAQPLKTVKQYRIFLRRLQQLPLWLTQASSNMREGMQRGVVLPKALVVSALPQFAQLASGKVDDHAYYAPIKNFPAGFSATEKQALSKEYRLALNNQILPALRQFNQFLSTDYLAGSRSSSGWSALPNGDIWYRAWVKDQTTTDMTPEQIHALGQKEVARIQSEFVALGPKLGYQGDPVGLPAWIDTQRQYRPYKTEAEVLEGYRQIESKVKAKLPALFDKMPKAPLDIRAEPEISRQTASDHYTQPAFDGSRPGVFWAVINDPADYSTTGMTTLYLHEGQPGHHFHLARSQELDIPKFRKFGGNNAYTEGWALYAETLGREMGLFENDPNAYLGHLTDELLRATRLVVDTGLHSKGWTREQAIAYQQATLGYSEAASRQATERYMAWPGQALGYKIGSLKIMELRQRASTALGPRFDLRQFHDVILSDGTLPLALLEAKVDKWIASQKTN</sequence>
<name>A0ABR6ZUQ3_9BURK</name>
<evidence type="ECO:0000313" key="2">
    <source>
        <dbReference type="EMBL" id="MBC3919539.1"/>
    </source>
</evidence>
<organism evidence="2 3">
    <name type="scientific">Undibacterium hunanense</name>
    <dbReference type="NCBI Taxonomy" id="2762292"/>
    <lineage>
        <taxon>Bacteria</taxon>
        <taxon>Pseudomonadati</taxon>
        <taxon>Pseudomonadota</taxon>
        <taxon>Betaproteobacteria</taxon>
        <taxon>Burkholderiales</taxon>
        <taxon>Oxalobacteraceae</taxon>
        <taxon>Undibacterium</taxon>
    </lineage>
</organism>
<comment type="caution">
    <text evidence="2">The sequence shown here is derived from an EMBL/GenBank/DDBJ whole genome shotgun (WGS) entry which is preliminary data.</text>
</comment>
<dbReference type="InterPro" id="IPR010281">
    <property type="entry name" value="DUF885"/>
</dbReference>
<feature type="signal peptide" evidence="1">
    <location>
        <begin position="1"/>
        <end position="26"/>
    </location>
</feature>
<feature type="chain" id="PRO_5046820869" evidence="1">
    <location>
        <begin position="27"/>
        <end position="614"/>
    </location>
</feature>
<gene>
    <name evidence="2" type="ORF">H8L32_18780</name>
</gene>
<dbReference type="PANTHER" id="PTHR33361">
    <property type="entry name" value="GLR0591 PROTEIN"/>
    <property type="match status" value="1"/>
</dbReference>
<accession>A0ABR6ZUQ3</accession>
<dbReference type="Pfam" id="PF05960">
    <property type="entry name" value="DUF885"/>
    <property type="match status" value="1"/>
</dbReference>